<sequence length="526" mass="61405">MMNGSTQSSAERECRAPQSRREQRLERRGKVPRATRESSNQTVDTPQKPIDRLLSLIQFLESYDCDVGQIKQEFGKLMEKDQRIKDLTTTVQELQHSNNEVGQRLKDESAQLSAQREIFDERETSLRDSEQSFELEKQRWKEEYKAFEKKQKVEHDKMVETQKRTIETQLKKWKEEYAREKSSELEQIRKELAKVRQENTDLTKKNENDNTTLQLYMKEYEKQGAEISELNSRYSVQTLPILNYSSERDFSNIHQSITTIMHTYFEELALDSLDLEQPQNQLHDTDDIFKCIPLTASNASKFLRIRGAQCIVSKAIYSSIWQPFNVPAMPLGPEAGEILIQISKVVGRQDRNKENVWRNITFQGLDSISQNHSEQVYQQITTILNVLRPLIPLNRHADFNRDMNDVIKESVLLWDRLKRDSCIVEFDMQPPRLATTDWDAEPWLQRDSIEVGIPRENGKHLESWCLFPKIVFKPLSGEQSTLPGHALFVDSPAFQEGLDELNRQEEEIAQTRRNFARRGTISRGSH</sequence>
<evidence type="ECO:0000256" key="2">
    <source>
        <dbReference type="SAM" id="MobiDB-lite"/>
    </source>
</evidence>
<dbReference type="EMBL" id="VCAU01000153">
    <property type="protein sequence ID" value="KAF9883681.1"/>
    <property type="molecule type" value="Genomic_DNA"/>
</dbReference>
<dbReference type="AlphaFoldDB" id="A0AAD4CC11"/>
<gene>
    <name evidence="3" type="ORF">FE257_003065</name>
</gene>
<keyword evidence="4" id="KW-1185">Reference proteome</keyword>
<organism evidence="3 4">
    <name type="scientific">Aspergillus nanangensis</name>
    <dbReference type="NCBI Taxonomy" id="2582783"/>
    <lineage>
        <taxon>Eukaryota</taxon>
        <taxon>Fungi</taxon>
        <taxon>Dikarya</taxon>
        <taxon>Ascomycota</taxon>
        <taxon>Pezizomycotina</taxon>
        <taxon>Eurotiomycetes</taxon>
        <taxon>Eurotiomycetidae</taxon>
        <taxon>Eurotiales</taxon>
        <taxon>Aspergillaceae</taxon>
        <taxon>Aspergillus</taxon>
        <taxon>Aspergillus subgen. Circumdati</taxon>
    </lineage>
</organism>
<name>A0AAD4CC11_ASPNN</name>
<keyword evidence="1" id="KW-0175">Coiled coil</keyword>
<reference evidence="3" key="1">
    <citation type="journal article" date="2019" name="Beilstein J. Org. Chem.">
        <title>Nanangenines: drimane sesquiterpenoids as the dominant metabolite cohort of a novel Australian fungus, Aspergillus nanangensis.</title>
        <authorList>
            <person name="Lacey H.J."/>
            <person name="Gilchrist C.L.M."/>
            <person name="Crombie A."/>
            <person name="Kalaitzis J.A."/>
            <person name="Vuong D."/>
            <person name="Rutledge P.J."/>
            <person name="Turner P."/>
            <person name="Pitt J.I."/>
            <person name="Lacey E."/>
            <person name="Chooi Y.H."/>
            <person name="Piggott A.M."/>
        </authorList>
    </citation>
    <scope>NUCLEOTIDE SEQUENCE</scope>
    <source>
        <strain evidence="3">MST-FP2251</strain>
    </source>
</reference>
<evidence type="ECO:0000313" key="3">
    <source>
        <dbReference type="EMBL" id="KAF9883681.1"/>
    </source>
</evidence>
<feature type="coiled-coil region" evidence="1">
    <location>
        <begin position="130"/>
        <end position="233"/>
    </location>
</feature>
<accession>A0AAD4CC11</accession>
<evidence type="ECO:0000256" key="1">
    <source>
        <dbReference type="SAM" id="Coils"/>
    </source>
</evidence>
<comment type="caution">
    <text evidence="3">The sequence shown here is derived from an EMBL/GenBank/DDBJ whole genome shotgun (WGS) entry which is preliminary data.</text>
</comment>
<feature type="region of interest" description="Disordered" evidence="2">
    <location>
        <begin position="1"/>
        <end position="47"/>
    </location>
</feature>
<proteinExistence type="predicted"/>
<reference evidence="3" key="2">
    <citation type="submission" date="2020-02" db="EMBL/GenBank/DDBJ databases">
        <authorList>
            <person name="Gilchrist C.L.M."/>
            <person name="Chooi Y.-H."/>
        </authorList>
    </citation>
    <scope>NUCLEOTIDE SEQUENCE</scope>
    <source>
        <strain evidence="3">MST-FP2251</strain>
    </source>
</reference>
<evidence type="ECO:0000313" key="4">
    <source>
        <dbReference type="Proteomes" id="UP001194746"/>
    </source>
</evidence>
<dbReference type="Proteomes" id="UP001194746">
    <property type="component" value="Unassembled WGS sequence"/>
</dbReference>
<protein>
    <submittedName>
        <fullName evidence="3">Uncharacterized protein</fullName>
    </submittedName>
</protein>
<feature type="compositionally biased region" description="Basic and acidic residues" evidence="2">
    <location>
        <begin position="10"/>
        <end position="29"/>
    </location>
</feature>